<feature type="compositionally biased region" description="Low complexity" evidence="7">
    <location>
        <begin position="8"/>
        <end position="21"/>
    </location>
</feature>
<evidence type="ECO:0000256" key="2">
    <source>
        <dbReference type="ARBA" id="ARBA00007719"/>
    </source>
</evidence>
<evidence type="ECO:0000256" key="6">
    <source>
        <dbReference type="ARBA" id="ARBA00034687"/>
    </source>
</evidence>
<proteinExistence type="inferred from homology"/>
<dbReference type="CDD" id="cd04646">
    <property type="entry name" value="LbH_Dynactin_6"/>
    <property type="match status" value="1"/>
</dbReference>
<reference evidence="8" key="1">
    <citation type="submission" date="2020-04" db="EMBL/GenBank/DDBJ databases">
        <authorList>
            <person name="Alioto T."/>
            <person name="Alioto T."/>
            <person name="Gomez Garrido J."/>
        </authorList>
    </citation>
    <scope>NUCLEOTIDE SEQUENCE</scope>
    <source>
        <strain evidence="8">A484AB</strain>
    </source>
</reference>
<comment type="caution">
    <text evidence="8">The sequence shown here is derived from an EMBL/GenBank/DDBJ whole genome shotgun (WGS) entry which is preliminary data.</text>
</comment>
<organism evidence="8 9">
    <name type="scientific">Paramuricea clavata</name>
    <name type="common">Red gorgonian</name>
    <name type="synonym">Violescent sea-whip</name>
    <dbReference type="NCBI Taxonomy" id="317549"/>
    <lineage>
        <taxon>Eukaryota</taxon>
        <taxon>Metazoa</taxon>
        <taxon>Cnidaria</taxon>
        <taxon>Anthozoa</taxon>
        <taxon>Octocorallia</taxon>
        <taxon>Malacalcyonacea</taxon>
        <taxon>Plexauridae</taxon>
        <taxon>Paramuricea</taxon>
    </lineage>
</organism>
<dbReference type="InterPro" id="IPR011004">
    <property type="entry name" value="Trimer_LpxA-like_sf"/>
</dbReference>
<protein>
    <recommendedName>
        <fullName evidence="3">Dynactin subunit 6</fullName>
    </recommendedName>
</protein>
<dbReference type="InterPro" id="IPR027777">
    <property type="entry name" value="DCTN6"/>
</dbReference>
<evidence type="ECO:0000256" key="7">
    <source>
        <dbReference type="SAM" id="MobiDB-lite"/>
    </source>
</evidence>
<comment type="function">
    <text evidence="6">Part of the dynactin complex that activates the molecular motor dynein for ultra-processive transport along microtubules.</text>
</comment>
<comment type="similarity">
    <text evidence="2">Belongs to the dynactin subunits 5/6 family. Dynactin subunit 6 subfamily.</text>
</comment>
<evidence type="ECO:0000256" key="1">
    <source>
        <dbReference type="ARBA" id="ARBA00004245"/>
    </source>
</evidence>
<dbReference type="GO" id="GO:0007052">
    <property type="term" value="P:mitotic spindle organization"/>
    <property type="evidence" value="ECO:0007669"/>
    <property type="project" value="TreeGrafter"/>
</dbReference>
<gene>
    <name evidence="8" type="ORF">PACLA_8A030353</name>
</gene>
<dbReference type="Pfam" id="PF00132">
    <property type="entry name" value="Hexapep"/>
    <property type="match status" value="1"/>
</dbReference>
<dbReference type="OrthoDB" id="2355at2759"/>
<dbReference type="GO" id="GO:0005869">
    <property type="term" value="C:dynactin complex"/>
    <property type="evidence" value="ECO:0007669"/>
    <property type="project" value="InterPro"/>
</dbReference>
<keyword evidence="4" id="KW-0963">Cytoplasm</keyword>
<name>A0A6S7JJG7_PARCT</name>
<comment type="subcellular location">
    <subcellularLocation>
        <location evidence="1">Cytoplasm</location>
        <location evidence="1">Cytoskeleton</location>
    </subcellularLocation>
</comment>
<dbReference type="PANTHER" id="PTHR13072">
    <property type="entry name" value="DYNACTIN 6"/>
    <property type="match status" value="1"/>
</dbReference>
<keyword evidence="5" id="KW-0206">Cytoskeleton</keyword>
<keyword evidence="9" id="KW-1185">Reference proteome</keyword>
<dbReference type="GO" id="GO:0070840">
    <property type="term" value="F:dynein complex binding"/>
    <property type="evidence" value="ECO:0007669"/>
    <property type="project" value="TreeGrafter"/>
</dbReference>
<dbReference type="Gene3D" id="2.160.10.10">
    <property type="entry name" value="Hexapeptide repeat proteins"/>
    <property type="match status" value="1"/>
</dbReference>
<evidence type="ECO:0000256" key="3">
    <source>
        <dbReference type="ARBA" id="ARBA00016573"/>
    </source>
</evidence>
<evidence type="ECO:0000313" key="8">
    <source>
        <dbReference type="EMBL" id="CAB4016832.1"/>
    </source>
</evidence>
<dbReference type="InterPro" id="IPR001451">
    <property type="entry name" value="Hexapep"/>
</dbReference>
<dbReference type="Proteomes" id="UP001152795">
    <property type="component" value="Unassembled WGS sequence"/>
</dbReference>
<dbReference type="EMBL" id="CACRXK020009275">
    <property type="protein sequence ID" value="CAB4016832.1"/>
    <property type="molecule type" value="Genomic_DNA"/>
</dbReference>
<accession>A0A6S7JJG7</accession>
<evidence type="ECO:0000256" key="5">
    <source>
        <dbReference type="ARBA" id="ARBA00023212"/>
    </source>
</evidence>
<dbReference type="AlphaFoldDB" id="A0A6S7JJG7"/>
<evidence type="ECO:0000256" key="4">
    <source>
        <dbReference type="ARBA" id="ARBA00022490"/>
    </source>
</evidence>
<evidence type="ECO:0000313" key="9">
    <source>
        <dbReference type="Proteomes" id="UP001152795"/>
    </source>
</evidence>
<dbReference type="SUPFAM" id="SSF51161">
    <property type="entry name" value="Trimeric LpxA-like enzymes"/>
    <property type="match status" value="1"/>
</dbReference>
<sequence length="193" mass="21085">MQKMAYTQRQSSSSGQSLISKSKPKIGVGSIVCKEAEIRGEVIIGSKTVIHPKARILAVRGPIRIGDGNLIEEQTCIINQGDINDEGDSTVMEIGNNNFFEVGSHCEAIKVGNNNILECKSKVGQQVILGDGCVIGACCELTTNETLPDNTVVFGKDCQRRMQSERPLAQTLQLDFLTKVLPNYHHLQKSSRN</sequence>
<feature type="region of interest" description="Disordered" evidence="7">
    <location>
        <begin position="1"/>
        <end position="21"/>
    </location>
</feature>
<dbReference type="PANTHER" id="PTHR13072:SF0">
    <property type="entry name" value="DYNACTIN SUBUNIT 6"/>
    <property type="match status" value="1"/>
</dbReference>